<gene>
    <name evidence="2" type="ORF">E7746_10660</name>
</gene>
<feature type="transmembrane region" description="Helical" evidence="1">
    <location>
        <begin position="145"/>
        <end position="170"/>
    </location>
</feature>
<dbReference type="OrthoDB" id="9802842at2"/>
<evidence type="ECO:0000313" key="2">
    <source>
        <dbReference type="EMBL" id="QCD36305.1"/>
    </source>
</evidence>
<dbReference type="KEGG" id="mgod:E7746_10660"/>
<dbReference type="EMBL" id="CP039393">
    <property type="protein sequence ID" value="QCD36305.1"/>
    <property type="molecule type" value="Genomic_DNA"/>
</dbReference>
<protein>
    <submittedName>
        <fullName evidence="2">Succinate dehydrogenase cytochrome b subunit</fullName>
    </submittedName>
</protein>
<dbReference type="SUPFAM" id="SSF81343">
    <property type="entry name" value="Fumarate reductase respiratory complex transmembrane subunits"/>
    <property type="match status" value="1"/>
</dbReference>
<keyword evidence="1" id="KW-1133">Transmembrane helix</keyword>
<dbReference type="AlphaFoldDB" id="A0A4P7VPE0"/>
<dbReference type="CDD" id="cd03498">
    <property type="entry name" value="SQR_TypeB_2_TM"/>
    <property type="match status" value="1"/>
</dbReference>
<name>A0A4P7VPE0_9BACT</name>
<feature type="transmembrane region" description="Helical" evidence="1">
    <location>
        <begin position="53"/>
        <end position="78"/>
    </location>
</feature>
<dbReference type="Gene3D" id="1.20.1300.10">
    <property type="entry name" value="Fumarate reductase/succinate dehydrogenase, transmembrane subunit"/>
    <property type="match status" value="1"/>
</dbReference>
<feature type="transmembrane region" description="Helical" evidence="1">
    <location>
        <begin position="12"/>
        <end position="41"/>
    </location>
</feature>
<evidence type="ECO:0000256" key="1">
    <source>
        <dbReference type="SAM" id="Phobius"/>
    </source>
</evidence>
<dbReference type="NCBIfam" id="TIGR02046">
    <property type="entry name" value="sdhC_b558_fam"/>
    <property type="match status" value="1"/>
</dbReference>
<accession>A0A4P7VPE0</accession>
<feature type="transmembrane region" description="Helical" evidence="1">
    <location>
        <begin position="199"/>
        <end position="218"/>
    </location>
</feature>
<feature type="transmembrane region" description="Helical" evidence="1">
    <location>
        <begin position="105"/>
        <end position="125"/>
    </location>
</feature>
<evidence type="ECO:0000313" key="3">
    <source>
        <dbReference type="Proteomes" id="UP000297031"/>
    </source>
</evidence>
<dbReference type="InterPro" id="IPR034804">
    <property type="entry name" value="SQR/QFR_C/D"/>
</dbReference>
<keyword evidence="1" id="KW-0472">Membrane</keyword>
<keyword evidence="3" id="KW-1185">Reference proteome</keyword>
<proteinExistence type="predicted"/>
<sequence>MWLTSSSIGRKLVMAITGACLVLFVTFHCLMNAVAIVWPASYNVICELLGANWYALAASAGLALLFIIHIIYAVWLTLQNRKARGNDRYAVTAKPKSVEWSSQNMLVLGIVVLAFLVVHLIQFWAKMQLQEIRGVEGTLPPSMGTLFIQEAFSMVYTPIVYIIGFIALWFHMNHGFWSMFQSCGWDNDTWLPRLKKISCWWTTIVIALFIAQAVVFTVNAHNDFYKTDDALRSQYVGVIGKMVGLPVDRVSTEQLPMVIEQNLNVLSDPQFAAQLSDPQVQMQTGLTPEGHQELLSKYQHAKAFLDYFMIDNEAAPAAQPIEEQPEN</sequence>
<reference evidence="2 3" key="1">
    <citation type="submission" date="2019-02" db="EMBL/GenBank/DDBJ databases">
        <title>Isolation and identification of novel species under the genus Muribaculum.</title>
        <authorList>
            <person name="Miyake S."/>
            <person name="Ding Y."/>
            <person name="Low A."/>
            <person name="Soh M."/>
            <person name="Seedorf H."/>
        </authorList>
    </citation>
    <scope>NUCLEOTIDE SEQUENCE [LARGE SCALE GENOMIC DNA]</scope>
    <source>
        <strain evidence="2 3">TLL-A4</strain>
    </source>
</reference>
<keyword evidence="1" id="KW-0812">Transmembrane</keyword>
<dbReference type="InterPro" id="IPR011138">
    <property type="entry name" value="Cytochrome_b-558"/>
</dbReference>
<organism evidence="2 3">
    <name type="scientific">Muribaculum gordoncarteri</name>
    <dbReference type="NCBI Taxonomy" id="2530390"/>
    <lineage>
        <taxon>Bacteria</taxon>
        <taxon>Pseudomonadati</taxon>
        <taxon>Bacteroidota</taxon>
        <taxon>Bacteroidia</taxon>
        <taxon>Bacteroidales</taxon>
        <taxon>Muribaculaceae</taxon>
        <taxon>Muribaculum</taxon>
    </lineage>
</organism>
<dbReference type="Proteomes" id="UP000297031">
    <property type="component" value="Chromosome"/>
</dbReference>
<dbReference type="GO" id="GO:0016020">
    <property type="term" value="C:membrane"/>
    <property type="evidence" value="ECO:0007669"/>
    <property type="project" value="InterPro"/>
</dbReference>